<dbReference type="RefSeq" id="XP_008535517.1">
    <property type="nucleotide sequence ID" value="XM_008537295.2"/>
</dbReference>
<dbReference type="Proteomes" id="UP001652662">
    <property type="component" value="Chromosome 21"/>
</dbReference>
<accession>A0ABM2FCR4</accession>
<proteinExistence type="predicted"/>
<organism evidence="1 2">
    <name type="scientific">Equus przewalskii</name>
    <name type="common">Przewalski's horse</name>
    <name type="synonym">Equus caballus przewalskii</name>
    <dbReference type="NCBI Taxonomy" id="9798"/>
    <lineage>
        <taxon>Eukaryota</taxon>
        <taxon>Metazoa</taxon>
        <taxon>Chordata</taxon>
        <taxon>Craniata</taxon>
        <taxon>Vertebrata</taxon>
        <taxon>Euteleostomi</taxon>
        <taxon>Mammalia</taxon>
        <taxon>Eutheria</taxon>
        <taxon>Laurasiatheria</taxon>
        <taxon>Perissodactyla</taxon>
        <taxon>Equidae</taxon>
        <taxon>Equus</taxon>
    </lineage>
</organism>
<protein>
    <submittedName>
        <fullName evidence="2">Uncharacterized protein</fullName>
    </submittedName>
</protein>
<gene>
    <name evidence="2" type="primary">LOC103562273</name>
</gene>
<dbReference type="GeneID" id="103562273"/>
<sequence>MAGKNSHIGLQNSHASHYPVNDWGFVSSKHLMKMCQIYMSGIGSKALEIQVKATEAKRDASGEEAGAALLVWVIAAGSLRWPAATQAGLVTSAPPGQQVQTGGKAGGLRKVRGGIGSPKSGPSQPGLLGTCLLWHGCGGNLLGKCECVITWPRTSCKACWDRRSMKPLEEEEALGLNGGNLPSWEVGDWYRERSELSKWLWGTRTGSRKLLTSEIRRSD</sequence>
<reference evidence="2" key="1">
    <citation type="submission" date="2025-08" db="UniProtKB">
        <authorList>
            <consortium name="RefSeq"/>
        </authorList>
    </citation>
    <scope>IDENTIFICATION</scope>
    <source>
        <tissue evidence="2">Blood</tissue>
    </source>
</reference>
<name>A0ABM2FCR4_EQUPR</name>
<evidence type="ECO:0000313" key="1">
    <source>
        <dbReference type="Proteomes" id="UP001652662"/>
    </source>
</evidence>
<keyword evidence="1" id="KW-1185">Reference proteome</keyword>
<evidence type="ECO:0000313" key="2">
    <source>
        <dbReference type="RefSeq" id="XP_008535517.1"/>
    </source>
</evidence>